<feature type="transmembrane region" description="Helical" evidence="1">
    <location>
        <begin position="44"/>
        <end position="63"/>
    </location>
</feature>
<dbReference type="HOGENOM" id="CLU_2824758_0_0_9"/>
<evidence type="ECO:0000256" key="1">
    <source>
        <dbReference type="SAM" id="Phobius"/>
    </source>
</evidence>
<sequence length="66" mass="7559">MLTEIAWLMTKAYIILIFAAAVIRSEQILYDTSTYIFRGDKMNVMYGCVALNVFIIVCASMWTKVI</sequence>
<dbReference type="Proteomes" id="UP000007059">
    <property type="component" value="Chromosome"/>
</dbReference>
<keyword evidence="1" id="KW-1133">Transmembrane helix</keyword>
<keyword evidence="1" id="KW-0472">Membrane</keyword>
<dbReference type="AlphaFoldDB" id="D4KCG0"/>
<name>D4KCG0_9FIRM</name>
<accession>D4KCG0</accession>
<proteinExistence type="predicted"/>
<protein>
    <submittedName>
        <fullName evidence="2">Uncharacterized protein</fullName>
    </submittedName>
</protein>
<reference evidence="2 3" key="2">
    <citation type="submission" date="2010-03" db="EMBL/GenBank/DDBJ databases">
        <authorList>
            <person name="Pajon A."/>
        </authorList>
    </citation>
    <scope>NUCLEOTIDE SEQUENCE [LARGE SCALE GENOMIC DNA]</scope>
    <source>
        <strain evidence="2 3">SL3/3</strain>
    </source>
</reference>
<reference evidence="2 3" key="1">
    <citation type="submission" date="2010-03" db="EMBL/GenBank/DDBJ databases">
        <title>The genome sequence of Faecalibacterium prausnitzii SL3/3.</title>
        <authorList>
            <consortium name="metaHIT consortium -- http://www.metahit.eu/"/>
            <person name="Pajon A."/>
            <person name="Turner K."/>
            <person name="Parkhill J."/>
            <person name="Duncan S."/>
            <person name="Flint H."/>
        </authorList>
    </citation>
    <scope>NUCLEOTIDE SEQUENCE [LARGE SCALE GENOMIC DNA]</scope>
    <source>
        <strain evidence="2 3">SL3/3</strain>
    </source>
</reference>
<dbReference type="KEGG" id="fpa:FPR_23540"/>
<feature type="transmembrane region" description="Helical" evidence="1">
    <location>
        <begin position="6"/>
        <end position="23"/>
    </location>
</feature>
<dbReference type="EMBL" id="FP929046">
    <property type="protein sequence ID" value="CBL02523.1"/>
    <property type="molecule type" value="Genomic_DNA"/>
</dbReference>
<keyword evidence="1" id="KW-0812">Transmembrane</keyword>
<organism evidence="2 3">
    <name type="scientific">Faecalibacterium prausnitzii SL3/3</name>
    <dbReference type="NCBI Taxonomy" id="657322"/>
    <lineage>
        <taxon>Bacteria</taxon>
        <taxon>Bacillati</taxon>
        <taxon>Bacillota</taxon>
        <taxon>Clostridia</taxon>
        <taxon>Eubacteriales</taxon>
        <taxon>Oscillospiraceae</taxon>
        <taxon>Faecalibacterium</taxon>
    </lineage>
</organism>
<gene>
    <name evidence="2" type="ORF">FPR_23540</name>
</gene>
<dbReference type="RefSeq" id="WP_015538044.1">
    <property type="nucleotide sequence ID" value="NC_021020.1"/>
</dbReference>
<evidence type="ECO:0000313" key="3">
    <source>
        <dbReference type="Proteomes" id="UP000007059"/>
    </source>
</evidence>
<evidence type="ECO:0000313" key="2">
    <source>
        <dbReference type="EMBL" id="CBL02523.1"/>
    </source>
</evidence>